<feature type="domain" description="Mab-21-like nucleotidyltransferase" evidence="10">
    <location>
        <begin position="187"/>
        <end position="252"/>
    </location>
</feature>
<comment type="similarity">
    <text evidence="2">Belongs to the mab-21 family.</text>
</comment>
<feature type="domain" description="Mab-21-like HhH/H2TH-like" evidence="11">
    <location>
        <begin position="263"/>
        <end position="356"/>
    </location>
</feature>
<name>A0A210Q1D2_MIZYE</name>
<evidence type="ECO:0000313" key="12">
    <source>
        <dbReference type="EMBL" id="OWF42537.1"/>
    </source>
</evidence>
<keyword evidence="7" id="KW-0067">ATP-binding</keyword>
<keyword evidence="3" id="KW-0808">Transferase</keyword>
<evidence type="ECO:0000256" key="2">
    <source>
        <dbReference type="ARBA" id="ARBA00008307"/>
    </source>
</evidence>
<evidence type="ECO:0000256" key="7">
    <source>
        <dbReference type="ARBA" id="ARBA00022840"/>
    </source>
</evidence>
<evidence type="ECO:0000313" key="13">
    <source>
        <dbReference type="Proteomes" id="UP000242188"/>
    </source>
</evidence>
<evidence type="ECO:0000256" key="1">
    <source>
        <dbReference type="ARBA" id="ARBA00001946"/>
    </source>
</evidence>
<evidence type="ECO:0000256" key="5">
    <source>
        <dbReference type="ARBA" id="ARBA00022723"/>
    </source>
</evidence>
<dbReference type="OrthoDB" id="6137820at2759"/>
<evidence type="ECO:0000256" key="6">
    <source>
        <dbReference type="ARBA" id="ARBA00022741"/>
    </source>
</evidence>
<organism evidence="12 13">
    <name type="scientific">Mizuhopecten yessoensis</name>
    <name type="common">Japanese scallop</name>
    <name type="synonym">Patinopecten yessoensis</name>
    <dbReference type="NCBI Taxonomy" id="6573"/>
    <lineage>
        <taxon>Eukaryota</taxon>
        <taxon>Metazoa</taxon>
        <taxon>Spiralia</taxon>
        <taxon>Lophotrochozoa</taxon>
        <taxon>Mollusca</taxon>
        <taxon>Bivalvia</taxon>
        <taxon>Autobranchia</taxon>
        <taxon>Pteriomorphia</taxon>
        <taxon>Pectinida</taxon>
        <taxon>Pectinoidea</taxon>
        <taxon>Pectinidae</taxon>
        <taxon>Mizuhopecten</taxon>
    </lineage>
</organism>
<feature type="compositionally biased region" description="Polar residues" evidence="9">
    <location>
        <begin position="683"/>
        <end position="706"/>
    </location>
</feature>
<evidence type="ECO:0000256" key="3">
    <source>
        <dbReference type="ARBA" id="ARBA00022679"/>
    </source>
</evidence>
<protein>
    <submittedName>
        <fullName evidence="12">Cyclic GMP-AMP synthase</fullName>
    </submittedName>
</protein>
<comment type="caution">
    <text evidence="12">The sequence shown here is derived from an EMBL/GenBank/DDBJ whole genome shotgun (WGS) entry which is preliminary data.</text>
</comment>
<keyword evidence="4" id="KW-0548">Nucleotidyltransferase</keyword>
<keyword evidence="5" id="KW-0479">Metal-binding</keyword>
<evidence type="ECO:0000259" key="10">
    <source>
        <dbReference type="Pfam" id="PF03281"/>
    </source>
</evidence>
<dbReference type="AlphaFoldDB" id="A0A210Q1D2"/>
<keyword evidence="6" id="KW-0547">Nucleotide-binding</keyword>
<dbReference type="EMBL" id="NEDP02005262">
    <property type="protein sequence ID" value="OWF42537.1"/>
    <property type="molecule type" value="Genomic_DNA"/>
</dbReference>
<dbReference type="Proteomes" id="UP000242188">
    <property type="component" value="Unassembled WGS sequence"/>
</dbReference>
<proteinExistence type="inferred from homology"/>
<evidence type="ECO:0000256" key="4">
    <source>
        <dbReference type="ARBA" id="ARBA00022695"/>
    </source>
</evidence>
<dbReference type="InterPro" id="IPR024810">
    <property type="entry name" value="MAB21L/cGLR"/>
</dbReference>
<dbReference type="Pfam" id="PF03281">
    <property type="entry name" value="Mab-21"/>
    <property type="match status" value="1"/>
</dbReference>
<dbReference type="Pfam" id="PF20266">
    <property type="entry name" value="Mab-21_C"/>
    <property type="match status" value="1"/>
</dbReference>
<dbReference type="PANTHER" id="PTHR10656:SF42">
    <property type="entry name" value="CYCLIC GMP-AMP SYNTHASE-LIKE PROTEIN-RELATED"/>
    <property type="match status" value="1"/>
</dbReference>
<keyword evidence="13" id="KW-1185">Reference proteome</keyword>
<dbReference type="SMART" id="SM01265">
    <property type="entry name" value="Mab-21"/>
    <property type="match status" value="1"/>
</dbReference>
<dbReference type="GO" id="GO:0046872">
    <property type="term" value="F:metal ion binding"/>
    <property type="evidence" value="ECO:0007669"/>
    <property type="project" value="UniProtKB-KW"/>
</dbReference>
<dbReference type="InterPro" id="IPR046906">
    <property type="entry name" value="Mab-21_HhH/H2TH-like"/>
</dbReference>
<evidence type="ECO:0000259" key="11">
    <source>
        <dbReference type="Pfam" id="PF20266"/>
    </source>
</evidence>
<dbReference type="GO" id="GO:0005524">
    <property type="term" value="F:ATP binding"/>
    <property type="evidence" value="ECO:0007669"/>
    <property type="project" value="UniProtKB-KW"/>
</dbReference>
<evidence type="ECO:0000256" key="8">
    <source>
        <dbReference type="ARBA" id="ARBA00022842"/>
    </source>
</evidence>
<evidence type="ECO:0000256" key="9">
    <source>
        <dbReference type="SAM" id="MobiDB-lite"/>
    </source>
</evidence>
<reference evidence="12 13" key="1">
    <citation type="journal article" date="2017" name="Nat. Ecol. Evol.">
        <title>Scallop genome provides insights into evolution of bilaterian karyotype and development.</title>
        <authorList>
            <person name="Wang S."/>
            <person name="Zhang J."/>
            <person name="Jiao W."/>
            <person name="Li J."/>
            <person name="Xun X."/>
            <person name="Sun Y."/>
            <person name="Guo X."/>
            <person name="Huan P."/>
            <person name="Dong B."/>
            <person name="Zhang L."/>
            <person name="Hu X."/>
            <person name="Sun X."/>
            <person name="Wang J."/>
            <person name="Zhao C."/>
            <person name="Wang Y."/>
            <person name="Wang D."/>
            <person name="Huang X."/>
            <person name="Wang R."/>
            <person name="Lv J."/>
            <person name="Li Y."/>
            <person name="Zhang Z."/>
            <person name="Liu B."/>
            <person name="Lu W."/>
            <person name="Hui Y."/>
            <person name="Liang J."/>
            <person name="Zhou Z."/>
            <person name="Hou R."/>
            <person name="Li X."/>
            <person name="Liu Y."/>
            <person name="Li H."/>
            <person name="Ning X."/>
            <person name="Lin Y."/>
            <person name="Zhao L."/>
            <person name="Xing Q."/>
            <person name="Dou J."/>
            <person name="Li Y."/>
            <person name="Mao J."/>
            <person name="Guo H."/>
            <person name="Dou H."/>
            <person name="Li T."/>
            <person name="Mu C."/>
            <person name="Jiang W."/>
            <person name="Fu Q."/>
            <person name="Fu X."/>
            <person name="Miao Y."/>
            <person name="Liu J."/>
            <person name="Yu Q."/>
            <person name="Li R."/>
            <person name="Liao H."/>
            <person name="Li X."/>
            <person name="Kong Y."/>
            <person name="Jiang Z."/>
            <person name="Chourrout D."/>
            <person name="Li R."/>
            <person name="Bao Z."/>
        </authorList>
    </citation>
    <scope>NUCLEOTIDE SEQUENCE [LARGE SCALE GENOMIC DNA]</scope>
    <source>
        <strain evidence="12 13">PY_sf001</strain>
    </source>
</reference>
<dbReference type="InterPro" id="IPR046903">
    <property type="entry name" value="Mab-21-like_nuc_Trfase"/>
</dbReference>
<keyword evidence="8" id="KW-0460">Magnesium</keyword>
<dbReference type="PANTHER" id="PTHR10656">
    <property type="entry name" value="CELL FATE DETERMINING PROTEIN MAB21-RELATED"/>
    <property type="match status" value="1"/>
</dbReference>
<dbReference type="STRING" id="6573.A0A210Q1D2"/>
<sequence>METSSWESIPTDHDLGMELSDVCRVSRFLSRYLEGIDGIGSEETVRVRRLLKHLSWHYIYSHMKPYRLLYTGSSAEGLQLKGSDQDFMFIHNDVIVVQPRDVIHTVDADKTVLVMDHTNCRPGFTLLKLRHIGVRQHREVMDALIDINGSLHLSSVVYSSNVLWPDHYLHGPCSTVEIKGRLHDDAYCFHCRSWPDHLSNFRYRRRRYDWPSKTIINYIVQNGCHFVAIGDKHSNLSAMQWRISFSLSEKALVLKFNHVQFKTYALLKLFQKECIECNESIKSLLCSYFMKTIIFHAIERSPGSLWAEEYILVCFWFCIDILFNFVTNENCPNFFVTNHNMFLGNFTGDNRKKLLRVLMEYKRTGWKHLLQCPSLQPLYKTLQNSCSMYPIPKLPPSEEEFENDCAIIARCNSVYKVSTVQVLKLVNRAFLATVDEQEMDIVLLSFINVITNTSSNSIADLTRSHSNNNKATYAQIRRHKRVLHLSAATDVCRGLLSLATFYYNVGCYNKTTEIATCVVFACQRGGLLQWYGDYTRYKEEMCGKGYTLLQKAKRSFALQYTIHKEDNRLYPLELDLEVQTNERNIYLPPLPYATFLLLLSTYRLGNIDQSRTLLDDLQTLLSHPIYGVHHYPMVHNMVGIGHQMLGDTRRAIKAFKDSRRQLPENQAAAIRIADLRKSEGKSNEQTGSLGQSNVQTGSLGQSNVQKGSLDYCNVPSQYQKDENDDDNDDNNSCHHKTMHNIDPLTFKKLSWF</sequence>
<gene>
    <name evidence="12" type="ORF">KP79_PYT06566</name>
</gene>
<dbReference type="GO" id="GO:0016779">
    <property type="term" value="F:nucleotidyltransferase activity"/>
    <property type="evidence" value="ECO:0007669"/>
    <property type="project" value="UniProtKB-KW"/>
</dbReference>
<accession>A0A210Q1D2</accession>
<feature type="region of interest" description="Disordered" evidence="9">
    <location>
        <begin position="677"/>
        <end position="738"/>
    </location>
</feature>
<dbReference type="Gene3D" id="1.10.1410.40">
    <property type="match status" value="1"/>
</dbReference>
<comment type="cofactor">
    <cofactor evidence="1">
        <name>Mg(2+)</name>
        <dbReference type="ChEBI" id="CHEBI:18420"/>
    </cofactor>
</comment>